<comment type="caution">
    <text evidence="9">The sequence shown here is derived from an EMBL/GenBank/DDBJ whole genome shotgun (WGS) entry which is preliminary data.</text>
</comment>
<name>A0A4R1L483_9PAST</name>
<dbReference type="RefSeq" id="WP_132299436.1">
    <property type="nucleotide sequence ID" value="NZ_CP170642.1"/>
</dbReference>
<accession>A0A4R1L483</accession>
<dbReference type="Pfam" id="PF21981">
    <property type="entry name" value="RecX_HTH3"/>
    <property type="match status" value="1"/>
</dbReference>
<dbReference type="InterPro" id="IPR036388">
    <property type="entry name" value="WH-like_DNA-bd_sf"/>
</dbReference>
<dbReference type="InterPro" id="IPR003783">
    <property type="entry name" value="Regulatory_RecX"/>
</dbReference>
<keyword evidence="4 5" id="KW-0963">Cytoplasm</keyword>
<dbReference type="Proteomes" id="UP000295496">
    <property type="component" value="Unassembled WGS sequence"/>
</dbReference>
<dbReference type="AlphaFoldDB" id="A0A4R1L483"/>
<dbReference type="PANTHER" id="PTHR33602:SF1">
    <property type="entry name" value="REGULATORY PROTEIN RECX FAMILY PROTEIN"/>
    <property type="match status" value="1"/>
</dbReference>
<reference evidence="9 10" key="1">
    <citation type="submission" date="2019-03" db="EMBL/GenBank/DDBJ databases">
        <title>Genomic Encyclopedia of Type Strains, Phase IV (KMG-IV): sequencing the most valuable type-strain genomes for metagenomic binning, comparative biology and taxonomic classification.</title>
        <authorList>
            <person name="Goeker M."/>
        </authorList>
    </citation>
    <scope>NUCLEOTIDE SEQUENCE [LARGE SCALE GENOMIC DNA]</scope>
    <source>
        <strain evidence="9 10">DSM 10053</strain>
    </source>
</reference>
<feature type="domain" description="RecX third three-helical" evidence="7">
    <location>
        <begin position="101"/>
        <end position="138"/>
    </location>
</feature>
<protein>
    <recommendedName>
        <fullName evidence="3 5">Regulatory protein RecX</fullName>
    </recommendedName>
</protein>
<dbReference type="InterPro" id="IPR053925">
    <property type="entry name" value="RecX_HTH_3rd"/>
</dbReference>
<comment type="subcellular location">
    <subcellularLocation>
        <location evidence="1 5">Cytoplasm</location>
    </subcellularLocation>
</comment>
<comment type="similarity">
    <text evidence="2 5">Belongs to the RecX family.</text>
</comment>
<evidence type="ECO:0000256" key="3">
    <source>
        <dbReference type="ARBA" id="ARBA00018111"/>
    </source>
</evidence>
<evidence type="ECO:0000259" key="8">
    <source>
        <dbReference type="Pfam" id="PF21982"/>
    </source>
</evidence>
<sequence>MSSLALNYLINLLARRDYSEYEIRCKMQQKAFSEEDIDQALAHCQQRNWQSDQRFAENYLNFRANRGYGANRIKQELRQVKGVSSQIIQNVIEQSEINWSDIALSVLSRKFPQYQNKLNLKTKQKIWRYMLSHGFYAEEFADYIGSSSDY</sequence>
<evidence type="ECO:0000313" key="9">
    <source>
        <dbReference type="EMBL" id="TCK71019.1"/>
    </source>
</evidence>
<proteinExistence type="inferred from homology"/>
<dbReference type="GO" id="GO:0005737">
    <property type="term" value="C:cytoplasm"/>
    <property type="evidence" value="ECO:0007669"/>
    <property type="project" value="UniProtKB-SubCell"/>
</dbReference>
<dbReference type="Pfam" id="PF21982">
    <property type="entry name" value="RecX_HTH1"/>
    <property type="match status" value="1"/>
</dbReference>
<dbReference type="NCBIfam" id="NF001057">
    <property type="entry name" value="PRK00117.3-3"/>
    <property type="match status" value="1"/>
</dbReference>
<dbReference type="Gene3D" id="1.10.10.10">
    <property type="entry name" value="Winged helix-like DNA-binding domain superfamily/Winged helix DNA-binding domain"/>
    <property type="match status" value="3"/>
</dbReference>
<dbReference type="GO" id="GO:0006282">
    <property type="term" value="P:regulation of DNA repair"/>
    <property type="evidence" value="ECO:0007669"/>
    <property type="project" value="UniProtKB-UniRule"/>
</dbReference>
<evidence type="ECO:0000259" key="6">
    <source>
        <dbReference type="Pfam" id="PF02631"/>
    </source>
</evidence>
<evidence type="ECO:0000256" key="1">
    <source>
        <dbReference type="ARBA" id="ARBA00004496"/>
    </source>
</evidence>
<dbReference type="HAMAP" id="MF_01114">
    <property type="entry name" value="RecX"/>
    <property type="match status" value="1"/>
</dbReference>
<dbReference type="EMBL" id="SMGJ01000001">
    <property type="protein sequence ID" value="TCK71019.1"/>
    <property type="molecule type" value="Genomic_DNA"/>
</dbReference>
<evidence type="ECO:0000313" key="10">
    <source>
        <dbReference type="Proteomes" id="UP000295496"/>
    </source>
</evidence>
<evidence type="ECO:0000256" key="5">
    <source>
        <dbReference type="HAMAP-Rule" id="MF_01114"/>
    </source>
</evidence>
<evidence type="ECO:0000259" key="7">
    <source>
        <dbReference type="Pfam" id="PF21981"/>
    </source>
</evidence>
<dbReference type="Pfam" id="PF02631">
    <property type="entry name" value="RecX_HTH2"/>
    <property type="match status" value="1"/>
</dbReference>
<dbReference type="InterPro" id="IPR053926">
    <property type="entry name" value="RecX_HTH_1st"/>
</dbReference>
<evidence type="ECO:0000256" key="2">
    <source>
        <dbReference type="ARBA" id="ARBA00009695"/>
    </source>
</evidence>
<dbReference type="InterPro" id="IPR053924">
    <property type="entry name" value="RecX_HTH_2nd"/>
</dbReference>
<gene>
    <name evidence="5" type="primary">recX</name>
    <name evidence="9" type="ORF">EV692_0072</name>
</gene>
<keyword evidence="10" id="KW-1185">Reference proteome</keyword>
<organism evidence="9 10">
    <name type="scientific">Lonepinella koalarum</name>
    <dbReference type="NCBI Taxonomy" id="53417"/>
    <lineage>
        <taxon>Bacteria</taxon>
        <taxon>Pseudomonadati</taxon>
        <taxon>Pseudomonadota</taxon>
        <taxon>Gammaproteobacteria</taxon>
        <taxon>Pasteurellales</taxon>
        <taxon>Pasteurellaceae</taxon>
        <taxon>Lonepinella</taxon>
    </lineage>
</organism>
<feature type="domain" description="RecX first three-helical" evidence="8">
    <location>
        <begin position="5"/>
        <end position="44"/>
    </location>
</feature>
<dbReference type="PANTHER" id="PTHR33602">
    <property type="entry name" value="REGULATORY PROTEIN RECX FAMILY PROTEIN"/>
    <property type="match status" value="1"/>
</dbReference>
<evidence type="ECO:0000256" key="4">
    <source>
        <dbReference type="ARBA" id="ARBA00022490"/>
    </source>
</evidence>
<feature type="domain" description="RecX second three-helical" evidence="6">
    <location>
        <begin position="51"/>
        <end position="91"/>
    </location>
</feature>
<comment type="function">
    <text evidence="5">Modulates RecA activity.</text>
</comment>